<keyword evidence="3" id="KW-1185">Reference proteome</keyword>
<proteinExistence type="predicted"/>
<organism evidence="2 3">
    <name type="scientific">Colletotrichum zoysiae</name>
    <dbReference type="NCBI Taxonomy" id="1216348"/>
    <lineage>
        <taxon>Eukaryota</taxon>
        <taxon>Fungi</taxon>
        <taxon>Dikarya</taxon>
        <taxon>Ascomycota</taxon>
        <taxon>Pezizomycotina</taxon>
        <taxon>Sordariomycetes</taxon>
        <taxon>Hypocreomycetidae</taxon>
        <taxon>Glomerellales</taxon>
        <taxon>Glomerellaceae</taxon>
        <taxon>Colletotrichum</taxon>
        <taxon>Colletotrichum graminicola species complex</taxon>
    </lineage>
</organism>
<comment type="caution">
    <text evidence="2">The sequence shown here is derived from an EMBL/GenBank/DDBJ whole genome shotgun (WGS) entry which is preliminary data.</text>
</comment>
<feature type="region of interest" description="Disordered" evidence="1">
    <location>
        <begin position="213"/>
        <end position="232"/>
    </location>
</feature>
<reference evidence="2" key="1">
    <citation type="submission" date="2021-06" db="EMBL/GenBank/DDBJ databases">
        <title>Comparative genomics, transcriptomics and evolutionary studies reveal genomic signatures of adaptation to plant cell wall in hemibiotrophic fungi.</title>
        <authorList>
            <consortium name="DOE Joint Genome Institute"/>
            <person name="Baroncelli R."/>
            <person name="Diaz J.F."/>
            <person name="Benocci T."/>
            <person name="Peng M."/>
            <person name="Battaglia E."/>
            <person name="Haridas S."/>
            <person name="Andreopoulos W."/>
            <person name="Labutti K."/>
            <person name="Pangilinan J."/>
            <person name="Floch G.L."/>
            <person name="Makela M.R."/>
            <person name="Henrissat B."/>
            <person name="Grigoriev I.V."/>
            <person name="Crouch J.A."/>
            <person name="De Vries R.P."/>
            <person name="Sukno S.A."/>
            <person name="Thon M.R."/>
        </authorList>
    </citation>
    <scope>NUCLEOTIDE SEQUENCE</scope>
    <source>
        <strain evidence="2">MAFF235873</strain>
    </source>
</reference>
<sequence length="549" mass="62116">MCILLRRIYRCWENDAWTWHTYSYLNRCANPRYAECIAAGALGTMTENYDVPCPSCTNEFFQTRHAPVWITSNLDTIDESSPRAKAAALGYAKSLMEFLIMSVTSAGTDVDDDDDQRAFRVCKMETACRFDKDHWDNGASCAAAHWADPRHKEPFEDIPTNTWPELHNIGAAMRRAVSQGYLYPYRGYWPCQMAVYDPVLVAQDNVQVVPVTDMNTERPRNDGAPDPTQPSYESCVQRHLSQPDIQVLKNVTDPANPQTTPVAVIPFLDSKWDEKLRMGKIWQESFFGALVKFKGKAIWKTLWSRHSLATLGEYEYDSSGELLMRSELCLIATKLMSQDSGLSDARTRAVADILVHIYEISPIRRGELVGPELLATFEKLLEAGRAMRRLSPYSFTGEMLFKEETLEYTQYHFKRNLALWLQDEHARQRAIDDTFDPLTAEEVDALAAAEDDPDAIDCVACGEEMTRPPDAHAAVRLRCGAGHTIGKKCWTRSLRRKTGVQMDGIRCHSCADKVLGPWKMPVNLGVVDAYRVPRTDLLDLQVPEGDIQL</sequence>
<name>A0AAD9M4G9_9PEZI</name>
<evidence type="ECO:0000313" key="2">
    <source>
        <dbReference type="EMBL" id="KAK2034121.1"/>
    </source>
</evidence>
<protein>
    <submittedName>
        <fullName evidence="2">Uncharacterized protein</fullName>
    </submittedName>
</protein>
<gene>
    <name evidence="2" type="ORF">LX32DRAFT_441459</name>
</gene>
<dbReference type="AlphaFoldDB" id="A0AAD9M4G9"/>
<dbReference type="EMBL" id="MU842816">
    <property type="protein sequence ID" value="KAK2034121.1"/>
    <property type="molecule type" value="Genomic_DNA"/>
</dbReference>
<accession>A0AAD9M4G9</accession>
<evidence type="ECO:0000313" key="3">
    <source>
        <dbReference type="Proteomes" id="UP001232148"/>
    </source>
</evidence>
<evidence type="ECO:0000256" key="1">
    <source>
        <dbReference type="SAM" id="MobiDB-lite"/>
    </source>
</evidence>
<dbReference type="Proteomes" id="UP001232148">
    <property type="component" value="Unassembled WGS sequence"/>
</dbReference>